<evidence type="ECO:0000313" key="2">
    <source>
        <dbReference type="EMBL" id="KAJ8397862.1"/>
    </source>
</evidence>
<reference evidence="2" key="1">
    <citation type="journal article" date="2023" name="Science">
        <title>Genome structures resolve the early diversification of teleost fishes.</title>
        <authorList>
            <person name="Parey E."/>
            <person name="Louis A."/>
            <person name="Montfort J."/>
            <person name="Bouchez O."/>
            <person name="Roques C."/>
            <person name="Iampietro C."/>
            <person name="Lluch J."/>
            <person name="Castinel A."/>
            <person name="Donnadieu C."/>
            <person name="Desvignes T."/>
            <person name="Floi Bucao C."/>
            <person name="Jouanno E."/>
            <person name="Wen M."/>
            <person name="Mejri S."/>
            <person name="Dirks R."/>
            <person name="Jansen H."/>
            <person name="Henkel C."/>
            <person name="Chen W.J."/>
            <person name="Zahm M."/>
            <person name="Cabau C."/>
            <person name="Klopp C."/>
            <person name="Thompson A.W."/>
            <person name="Robinson-Rechavi M."/>
            <person name="Braasch I."/>
            <person name="Lecointre G."/>
            <person name="Bobe J."/>
            <person name="Postlethwait J.H."/>
            <person name="Berthelot C."/>
            <person name="Roest Crollius H."/>
            <person name="Guiguen Y."/>
        </authorList>
    </citation>
    <scope>NUCLEOTIDE SEQUENCE</scope>
    <source>
        <strain evidence="2">NC1722</strain>
    </source>
</reference>
<gene>
    <name evidence="2" type="ORF">AAFF_G00435510</name>
</gene>
<dbReference type="EMBL" id="JAINUG010000095">
    <property type="protein sequence ID" value="KAJ8397862.1"/>
    <property type="molecule type" value="Genomic_DNA"/>
</dbReference>
<evidence type="ECO:0000313" key="3">
    <source>
        <dbReference type="Proteomes" id="UP001221898"/>
    </source>
</evidence>
<organism evidence="2 3">
    <name type="scientific">Aldrovandia affinis</name>
    <dbReference type="NCBI Taxonomy" id="143900"/>
    <lineage>
        <taxon>Eukaryota</taxon>
        <taxon>Metazoa</taxon>
        <taxon>Chordata</taxon>
        <taxon>Craniata</taxon>
        <taxon>Vertebrata</taxon>
        <taxon>Euteleostomi</taxon>
        <taxon>Actinopterygii</taxon>
        <taxon>Neopterygii</taxon>
        <taxon>Teleostei</taxon>
        <taxon>Notacanthiformes</taxon>
        <taxon>Halosauridae</taxon>
        <taxon>Aldrovandia</taxon>
    </lineage>
</organism>
<name>A0AAD7S8A9_9TELE</name>
<dbReference type="Proteomes" id="UP001221898">
    <property type="component" value="Unassembled WGS sequence"/>
</dbReference>
<sequence>MHAFPAGPRSSQQRAVRRCFIAGDGKERLRALTAKQGHFLDDKWPPPECPSADVLAEGESFLCVPRRESRGARRLFLPKDSAPLFVSGYRVQPPTAASGSAVPNSRRGSFRFLLRPRKAADMKVGGTDSKSHAKRQRGPPSL</sequence>
<dbReference type="AlphaFoldDB" id="A0AAD7S8A9"/>
<accession>A0AAD7S8A9</accession>
<comment type="caution">
    <text evidence="2">The sequence shown here is derived from an EMBL/GenBank/DDBJ whole genome shotgun (WGS) entry which is preliminary data.</text>
</comment>
<feature type="compositionally biased region" description="Basic residues" evidence="1">
    <location>
        <begin position="132"/>
        <end position="142"/>
    </location>
</feature>
<keyword evidence="3" id="KW-1185">Reference proteome</keyword>
<protein>
    <submittedName>
        <fullName evidence="2">Uncharacterized protein</fullName>
    </submittedName>
</protein>
<proteinExistence type="predicted"/>
<evidence type="ECO:0000256" key="1">
    <source>
        <dbReference type="SAM" id="MobiDB-lite"/>
    </source>
</evidence>
<feature type="region of interest" description="Disordered" evidence="1">
    <location>
        <begin position="118"/>
        <end position="142"/>
    </location>
</feature>